<feature type="transmembrane region" description="Helical" evidence="6">
    <location>
        <begin position="561"/>
        <end position="583"/>
    </location>
</feature>
<feature type="transmembrane region" description="Helical" evidence="6">
    <location>
        <begin position="428"/>
        <end position="454"/>
    </location>
</feature>
<dbReference type="EMBL" id="CABFWN010000001">
    <property type="protein sequence ID" value="VUG16035.1"/>
    <property type="molecule type" value="Genomic_DNA"/>
</dbReference>
<evidence type="ECO:0000313" key="7">
    <source>
        <dbReference type="EMBL" id="VUG16035.1"/>
    </source>
</evidence>
<evidence type="ECO:0000256" key="3">
    <source>
        <dbReference type="ARBA" id="ARBA00022989"/>
    </source>
</evidence>
<feature type="transmembrane region" description="Helical" evidence="6">
    <location>
        <begin position="466"/>
        <end position="485"/>
    </location>
</feature>
<reference evidence="7 8" key="1">
    <citation type="submission" date="2019-07" db="EMBL/GenBank/DDBJ databases">
        <authorList>
            <person name="Friedrich A."/>
            <person name="Schacherer J."/>
        </authorList>
    </citation>
    <scope>NUCLEOTIDE SEQUENCE [LARGE SCALE GENOMIC DNA]</scope>
</reference>
<feature type="transmembrane region" description="Helical" evidence="6">
    <location>
        <begin position="383"/>
        <end position="408"/>
    </location>
</feature>
<dbReference type="InterPro" id="IPR036259">
    <property type="entry name" value="MFS_trans_sf"/>
</dbReference>
<dbReference type="Proteomes" id="UP000478008">
    <property type="component" value="Unassembled WGS sequence"/>
</dbReference>
<evidence type="ECO:0000256" key="6">
    <source>
        <dbReference type="SAM" id="Phobius"/>
    </source>
</evidence>
<keyword evidence="3 6" id="KW-1133">Transmembrane helix</keyword>
<protein>
    <submittedName>
        <fullName evidence="7">DEBR0S1_05820g1_1</fullName>
    </submittedName>
</protein>
<feature type="transmembrane region" description="Helical" evidence="6">
    <location>
        <begin position="281"/>
        <end position="301"/>
    </location>
</feature>
<evidence type="ECO:0000256" key="1">
    <source>
        <dbReference type="ARBA" id="ARBA00004141"/>
    </source>
</evidence>
<dbReference type="SUPFAM" id="SSF103473">
    <property type="entry name" value="MFS general substrate transporter"/>
    <property type="match status" value="1"/>
</dbReference>
<keyword evidence="2 6" id="KW-0812">Transmembrane</keyword>
<sequence length="623" mass="70758">MEKYTDRRHPKYVPGTYSIYSSAVIRQMHKEVMKRRDSQRSSTITEGTNSLSAHSLSMSTNLNSHGVEKFTMQPHDLGLHYDYRFDPKVPLEMIPELKTRFGVILLPQPTNSRNDPFNWAWYRKAVHFLILMILTAVTAAITNNASTPQESINDLTGISYDALNNSAGVLFISIAISTWLYAPLASLCGRKLSFLIGMLFGMAGSIWYARMQNVGDSFGSQFLIGLSEGCTEAQVQLCLSSIFFRHQVGAVITIYVLSYSLGTYLGPLVANYVSENSSFRWVGWANAIASGVSLFIVIFLFEEDSLNYTRFKHHTREAILNFSLAQHGIVSNDDDLTLGYFDKKWPLWKRLAPVKESAERILRSPREFLSSYFRLLYFNVKCIWFPPVLFAGIIWGLQNAILTFYLTTEDTYFYSAPFNYSSETVACMNIPLIIGSTIGCIYSGSLTDYFVLWLARKRRGIVESEFRLLFMFLSGMIGAAGLLMFGLGVVEQLNWRVFYIGLGFIGYMFSSASNISMLYVLDTYDELILETLVAVAFINNLLGCIFTFACSPWLQHAGTKNTYIALAAITLGLTLITVPYLIWGKKWRKMTKSSYNEMIEVRMKENKEKENEEEEGTEKERKQ</sequence>
<proteinExistence type="predicted"/>
<gene>
    <name evidence="7" type="primary">HOL1</name>
    <name evidence="7" type="ORF">DEBR0S1_05820G</name>
</gene>
<dbReference type="InterPro" id="IPR011701">
    <property type="entry name" value="MFS"/>
</dbReference>
<dbReference type="GO" id="GO:0005886">
    <property type="term" value="C:plasma membrane"/>
    <property type="evidence" value="ECO:0007669"/>
    <property type="project" value="TreeGrafter"/>
</dbReference>
<evidence type="ECO:0000256" key="5">
    <source>
        <dbReference type="SAM" id="MobiDB-lite"/>
    </source>
</evidence>
<feature type="transmembrane region" description="Helical" evidence="6">
    <location>
        <begin position="162"/>
        <end position="180"/>
    </location>
</feature>
<name>A0A7D9CUQ9_DEKBR</name>
<dbReference type="GO" id="GO:0000324">
    <property type="term" value="C:fungal-type vacuole"/>
    <property type="evidence" value="ECO:0007669"/>
    <property type="project" value="TreeGrafter"/>
</dbReference>
<dbReference type="PANTHER" id="PTHR23502:SF34">
    <property type="entry name" value="PROTEIN HOL1"/>
    <property type="match status" value="1"/>
</dbReference>
<comment type="subcellular location">
    <subcellularLocation>
        <location evidence="1">Membrane</location>
        <topology evidence="1">Multi-pass membrane protein</topology>
    </subcellularLocation>
</comment>
<keyword evidence="8" id="KW-1185">Reference proteome</keyword>
<dbReference type="Gene3D" id="1.20.1250.20">
    <property type="entry name" value="MFS general substrate transporter like domains"/>
    <property type="match status" value="1"/>
</dbReference>
<feature type="region of interest" description="Disordered" evidence="5">
    <location>
        <begin position="604"/>
        <end position="623"/>
    </location>
</feature>
<feature type="transmembrane region" description="Helical" evidence="6">
    <location>
        <begin position="527"/>
        <end position="549"/>
    </location>
</feature>
<accession>A0A7D9CUQ9</accession>
<evidence type="ECO:0000256" key="2">
    <source>
        <dbReference type="ARBA" id="ARBA00022692"/>
    </source>
</evidence>
<dbReference type="AlphaFoldDB" id="A0A7D9CUQ9"/>
<feature type="transmembrane region" description="Helical" evidence="6">
    <location>
        <begin position="125"/>
        <end position="142"/>
    </location>
</feature>
<feature type="transmembrane region" description="Helical" evidence="6">
    <location>
        <begin position="497"/>
        <end position="520"/>
    </location>
</feature>
<keyword evidence="4 6" id="KW-0472">Membrane</keyword>
<dbReference type="Pfam" id="PF07690">
    <property type="entry name" value="MFS_1"/>
    <property type="match status" value="1"/>
</dbReference>
<evidence type="ECO:0000313" key="8">
    <source>
        <dbReference type="Proteomes" id="UP000478008"/>
    </source>
</evidence>
<organism evidence="7 8">
    <name type="scientific">Dekkera bruxellensis</name>
    <name type="common">Brettanomyces custersii</name>
    <dbReference type="NCBI Taxonomy" id="5007"/>
    <lineage>
        <taxon>Eukaryota</taxon>
        <taxon>Fungi</taxon>
        <taxon>Dikarya</taxon>
        <taxon>Ascomycota</taxon>
        <taxon>Saccharomycotina</taxon>
        <taxon>Pichiomycetes</taxon>
        <taxon>Pichiales</taxon>
        <taxon>Pichiaceae</taxon>
        <taxon>Brettanomyces</taxon>
    </lineage>
</organism>
<dbReference type="GO" id="GO:0022857">
    <property type="term" value="F:transmembrane transporter activity"/>
    <property type="evidence" value="ECO:0007669"/>
    <property type="project" value="InterPro"/>
</dbReference>
<dbReference type="PANTHER" id="PTHR23502">
    <property type="entry name" value="MAJOR FACILITATOR SUPERFAMILY"/>
    <property type="match status" value="1"/>
</dbReference>
<evidence type="ECO:0000256" key="4">
    <source>
        <dbReference type="ARBA" id="ARBA00023136"/>
    </source>
</evidence>